<dbReference type="InterPro" id="IPR036291">
    <property type="entry name" value="NAD(P)-bd_dom_sf"/>
</dbReference>
<gene>
    <name evidence="4" type="ORF">MHY01S_07260</name>
</gene>
<proteinExistence type="inferred from homology"/>
<dbReference type="PROSITE" id="PS00061">
    <property type="entry name" value="ADH_SHORT"/>
    <property type="match status" value="1"/>
</dbReference>
<dbReference type="EMBL" id="BJXL01000014">
    <property type="protein sequence ID" value="GEM82560.1"/>
    <property type="molecule type" value="Genomic_DNA"/>
</dbReference>
<evidence type="ECO:0000256" key="3">
    <source>
        <dbReference type="RuleBase" id="RU000363"/>
    </source>
</evidence>
<comment type="caution">
    <text evidence="4">The sequence shown here is derived from an EMBL/GenBank/DDBJ whole genome shotgun (WGS) entry which is preliminary data.</text>
</comment>
<evidence type="ECO:0000256" key="1">
    <source>
        <dbReference type="ARBA" id="ARBA00006484"/>
    </source>
</evidence>
<dbReference type="PRINTS" id="PR00081">
    <property type="entry name" value="GDHRDH"/>
</dbReference>
<dbReference type="InterPro" id="IPR020904">
    <property type="entry name" value="Sc_DH/Rdtase_CS"/>
</dbReference>
<evidence type="ECO:0000313" key="4">
    <source>
        <dbReference type="EMBL" id="GEM82560.1"/>
    </source>
</evidence>
<dbReference type="PANTHER" id="PTHR42760">
    <property type="entry name" value="SHORT-CHAIN DEHYDROGENASES/REDUCTASES FAMILY MEMBER"/>
    <property type="match status" value="1"/>
</dbReference>
<dbReference type="RefSeq" id="WP_119339871.1">
    <property type="nucleotide sequence ID" value="NZ_BJXL01000014.1"/>
</dbReference>
<dbReference type="PANTHER" id="PTHR42760:SF133">
    <property type="entry name" value="3-OXOACYL-[ACYL-CARRIER-PROTEIN] REDUCTASE"/>
    <property type="match status" value="1"/>
</dbReference>
<dbReference type="FunFam" id="3.40.50.720:FF:000084">
    <property type="entry name" value="Short-chain dehydrogenase reductase"/>
    <property type="match status" value="1"/>
</dbReference>
<sequence length="248" mass="27132">MKRLLHKVCLVTGAARGIGRAVARAYAAEGAIVYGADVVADELEAEMKALRDQGFWAVAVPTDLMKPDEITALVDRVVADQERVDVLANVAGVIELKHLEETTLEDWETILNINLRAPFLTCKAVAPVMKRQRSGSIINVSSRAGVMGFADEVAYCASKWGLEGLSRSIALDLERFGIAVNTLTPGTPTQTAMSEKTYSEETRKIWRDPAEITPAFVHLALQTPQGIHNRYVNAWALSQQLKGLEETT</sequence>
<evidence type="ECO:0000313" key="5">
    <source>
        <dbReference type="Proteomes" id="UP000321197"/>
    </source>
</evidence>
<dbReference type="PRINTS" id="PR00080">
    <property type="entry name" value="SDRFAMILY"/>
</dbReference>
<organism evidence="4 5">
    <name type="scientific">Meiothermus hypogaeus NBRC 106114</name>
    <dbReference type="NCBI Taxonomy" id="1227553"/>
    <lineage>
        <taxon>Bacteria</taxon>
        <taxon>Thermotogati</taxon>
        <taxon>Deinococcota</taxon>
        <taxon>Deinococci</taxon>
        <taxon>Thermales</taxon>
        <taxon>Thermaceae</taxon>
        <taxon>Meiothermus</taxon>
    </lineage>
</organism>
<dbReference type="Pfam" id="PF00106">
    <property type="entry name" value="adh_short"/>
    <property type="match status" value="1"/>
</dbReference>
<evidence type="ECO:0000256" key="2">
    <source>
        <dbReference type="ARBA" id="ARBA00023002"/>
    </source>
</evidence>
<reference evidence="4 5" key="1">
    <citation type="submission" date="2019-07" db="EMBL/GenBank/DDBJ databases">
        <title>Whole genome shotgun sequence of Meiothermus hypogaeus NBRC 106114.</title>
        <authorList>
            <person name="Hosoyama A."/>
            <person name="Uohara A."/>
            <person name="Ohji S."/>
            <person name="Ichikawa N."/>
        </authorList>
    </citation>
    <scope>NUCLEOTIDE SEQUENCE [LARGE SCALE GENOMIC DNA]</scope>
    <source>
        <strain evidence="4 5">NBRC 106114</strain>
    </source>
</reference>
<dbReference type="GO" id="GO:0016616">
    <property type="term" value="F:oxidoreductase activity, acting on the CH-OH group of donors, NAD or NADP as acceptor"/>
    <property type="evidence" value="ECO:0007669"/>
    <property type="project" value="TreeGrafter"/>
</dbReference>
<dbReference type="CDD" id="cd05233">
    <property type="entry name" value="SDR_c"/>
    <property type="match status" value="1"/>
</dbReference>
<dbReference type="Proteomes" id="UP000321197">
    <property type="component" value="Unassembled WGS sequence"/>
</dbReference>
<accession>A0A511QYU1</accession>
<name>A0A511QYU1_9DEIN</name>
<dbReference type="AlphaFoldDB" id="A0A511QYU1"/>
<dbReference type="SUPFAM" id="SSF51735">
    <property type="entry name" value="NAD(P)-binding Rossmann-fold domains"/>
    <property type="match status" value="1"/>
</dbReference>
<dbReference type="InterPro" id="IPR002347">
    <property type="entry name" value="SDR_fam"/>
</dbReference>
<dbReference type="OrthoDB" id="9775296at2"/>
<keyword evidence="2" id="KW-0560">Oxidoreductase</keyword>
<comment type="similarity">
    <text evidence="1 3">Belongs to the short-chain dehydrogenases/reductases (SDR) family.</text>
</comment>
<protein>
    <recommendedName>
        <fullName evidence="6">Beta-ketoacyl-ACP reductase</fullName>
    </recommendedName>
</protein>
<dbReference type="Gene3D" id="3.40.50.720">
    <property type="entry name" value="NAD(P)-binding Rossmann-like Domain"/>
    <property type="match status" value="1"/>
</dbReference>
<evidence type="ECO:0008006" key="6">
    <source>
        <dbReference type="Google" id="ProtNLM"/>
    </source>
</evidence>